<reference evidence="10 11" key="1">
    <citation type="submission" date="2020-01" db="EMBL/GenBank/DDBJ databases">
        <title>Identification and distribution of gene clusters putatively required for synthesis of sphingolipid metabolism inhibitors in phylogenetically diverse species of the filamentous fungus Fusarium.</title>
        <authorList>
            <person name="Kim H.-S."/>
            <person name="Busman M."/>
            <person name="Brown D.W."/>
            <person name="Divon H."/>
            <person name="Uhlig S."/>
            <person name="Proctor R.H."/>
        </authorList>
    </citation>
    <scope>NUCLEOTIDE SEQUENCE [LARGE SCALE GENOMIC DNA]</scope>
    <source>
        <strain evidence="10 11">NRRL 20459</strain>
    </source>
</reference>
<evidence type="ECO:0000256" key="7">
    <source>
        <dbReference type="RuleBase" id="RU003755"/>
    </source>
</evidence>
<feature type="transmembrane region" description="Helical" evidence="9">
    <location>
        <begin position="536"/>
        <end position="556"/>
    </location>
</feature>
<dbReference type="PROSITE" id="PS01023">
    <property type="entry name" value="PTR2_2"/>
    <property type="match status" value="1"/>
</dbReference>
<comment type="subcellular location">
    <subcellularLocation>
        <location evidence="1 7">Membrane</location>
        <topology evidence="1 7">Multi-pass membrane protein</topology>
    </subcellularLocation>
</comment>
<protein>
    <submittedName>
        <fullName evidence="10">Pot family proton-dependent oligopeptide transporter</fullName>
    </submittedName>
</protein>
<dbReference type="InterPro" id="IPR000109">
    <property type="entry name" value="POT_fam"/>
</dbReference>
<proteinExistence type="inferred from homology"/>
<evidence type="ECO:0000256" key="2">
    <source>
        <dbReference type="ARBA" id="ARBA00005982"/>
    </source>
</evidence>
<keyword evidence="4 7" id="KW-0812">Transmembrane</keyword>
<feature type="transmembrane region" description="Helical" evidence="9">
    <location>
        <begin position="279"/>
        <end position="300"/>
    </location>
</feature>
<dbReference type="InterPro" id="IPR018456">
    <property type="entry name" value="PTR2_symporter_CS"/>
</dbReference>
<feature type="region of interest" description="Disordered" evidence="8">
    <location>
        <begin position="599"/>
        <end position="618"/>
    </location>
</feature>
<feature type="region of interest" description="Disordered" evidence="8">
    <location>
        <begin position="37"/>
        <end position="65"/>
    </location>
</feature>
<dbReference type="SUPFAM" id="SSF103473">
    <property type="entry name" value="MFS general substrate transporter"/>
    <property type="match status" value="1"/>
</dbReference>
<evidence type="ECO:0000256" key="8">
    <source>
        <dbReference type="SAM" id="MobiDB-lite"/>
    </source>
</evidence>
<name>A0A8H4LK55_9HYPO</name>
<feature type="transmembrane region" description="Helical" evidence="9">
    <location>
        <begin position="453"/>
        <end position="475"/>
    </location>
</feature>
<evidence type="ECO:0000256" key="1">
    <source>
        <dbReference type="ARBA" id="ARBA00004141"/>
    </source>
</evidence>
<feature type="transmembrane region" description="Helical" evidence="9">
    <location>
        <begin position="562"/>
        <end position="581"/>
    </location>
</feature>
<keyword evidence="5 9" id="KW-1133">Transmembrane helix</keyword>
<feature type="transmembrane region" description="Helical" evidence="9">
    <location>
        <begin position="167"/>
        <end position="190"/>
    </location>
</feature>
<evidence type="ECO:0000256" key="5">
    <source>
        <dbReference type="ARBA" id="ARBA00022989"/>
    </source>
</evidence>
<dbReference type="EMBL" id="JAADYS010000426">
    <property type="protein sequence ID" value="KAF4469865.1"/>
    <property type="molecule type" value="Genomic_DNA"/>
</dbReference>
<keyword evidence="3 7" id="KW-0813">Transport</keyword>
<feature type="transmembrane region" description="Helical" evidence="9">
    <location>
        <begin position="196"/>
        <end position="213"/>
    </location>
</feature>
<evidence type="ECO:0000256" key="3">
    <source>
        <dbReference type="ARBA" id="ARBA00022448"/>
    </source>
</evidence>
<accession>A0A8H4LK55</accession>
<dbReference type="AlphaFoldDB" id="A0A8H4LK55"/>
<evidence type="ECO:0000256" key="4">
    <source>
        <dbReference type="ARBA" id="ARBA00022692"/>
    </source>
</evidence>
<dbReference type="Gene3D" id="1.20.1250.20">
    <property type="entry name" value="MFS general substrate transporter like domains"/>
    <property type="match status" value="1"/>
</dbReference>
<dbReference type="GO" id="GO:0005886">
    <property type="term" value="C:plasma membrane"/>
    <property type="evidence" value="ECO:0007669"/>
    <property type="project" value="UniProtKB-ARBA"/>
</dbReference>
<dbReference type="Pfam" id="PF00854">
    <property type="entry name" value="PTR2"/>
    <property type="match status" value="1"/>
</dbReference>
<dbReference type="FunFam" id="1.20.1250.20:FF:000085">
    <property type="entry name" value="MFS peptide transporter Ptr2"/>
    <property type="match status" value="1"/>
</dbReference>
<dbReference type="GO" id="GO:0071916">
    <property type="term" value="F:dipeptide transmembrane transporter activity"/>
    <property type="evidence" value="ECO:0007669"/>
    <property type="project" value="UniProtKB-ARBA"/>
</dbReference>
<dbReference type="Proteomes" id="UP000554235">
    <property type="component" value="Unassembled WGS sequence"/>
</dbReference>
<organism evidence="10 11">
    <name type="scientific">Fusarium albosuccineum</name>
    <dbReference type="NCBI Taxonomy" id="1237068"/>
    <lineage>
        <taxon>Eukaryota</taxon>
        <taxon>Fungi</taxon>
        <taxon>Dikarya</taxon>
        <taxon>Ascomycota</taxon>
        <taxon>Pezizomycotina</taxon>
        <taxon>Sordariomycetes</taxon>
        <taxon>Hypocreomycetidae</taxon>
        <taxon>Hypocreales</taxon>
        <taxon>Nectriaceae</taxon>
        <taxon>Fusarium</taxon>
        <taxon>Fusarium decemcellulare species complex</taxon>
    </lineage>
</organism>
<dbReference type="PANTHER" id="PTHR11654">
    <property type="entry name" value="OLIGOPEPTIDE TRANSPORTER-RELATED"/>
    <property type="match status" value="1"/>
</dbReference>
<evidence type="ECO:0000313" key="10">
    <source>
        <dbReference type="EMBL" id="KAF4469865.1"/>
    </source>
</evidence>
<evidence type="ECO:0000256" key="6">
    <source>
        <dbReference type="ARBA" id="ARBA00023136"/>
    </source>
</evidence>
<evidence type="ECO:0000313" key="11">
    <source>
        <dbReference type="Proteomes" id="UP000554235"/>
    </source>
</evidence>
<evidence type="ECO:0000256" key="9">
    <source>
        <dbReference type="SAM" id="Phobius"/>
    </source>
</evidence>
<comment type="similarity">
    <text evidence="2 7">Belongs to the major facilitator superfamily. Proton-dependent oligopeptide transporter (POT/PTR) (TC 2.A.17) family.</text>
</comment>
<dbReference type="InterPro" id="IPR036259">
    <property type="entry name" value="MFS_trans_sf"/>
</dbReference>
<dbReference type="OrthoDB" id="8904098at2759"/>
<comment type="caution">
    <text evidence="10">The sequence shown here is derived from an EMBL/GenBank/DDBJ whole genome shotgun (WGS) entry which is preliminary data.</text>
</comment>
<feature type="transmembrane region" description="Helical" evidence="9">
    <location>
        <begin position="252"/>
        <end position="273"/>
    </location>
</feature>
<feature type="transmembrane region" description="Helical" evidence="9">
    <location>
        <begin position="417"/>
        <end position="441"/>
    </location>
</feature>
<sequence length="618" mass="68556">MAPAGDNLAEPIAVAELRAEVIDEKQASLLAEKRASISAAPPPQTDAPVPASAPDTVTPDGEFPTANELGQLRRVANTIPLKLFSIAFIELCERFSYYGCTVVFTNFIQQPLPPGSSTGADSVQPGALGMGQRASTGLTTFNQFWQYFMPLLGAYVADQYWGRYKTICWALGIDILGHIILILSAIPPVIKGDGALGAMIVAILVIGFGTGGFKPNVNPLIVEQLGEQHMHVKTLKSGERVIVDPAITIERIYMWFYFFINVGALVGQVTMVYCEKYVGFWLSYTLPTVMLCLCPLIMWWGRSRYTRRPPGGSVLGPALRIWTLAQKGRWSLNPFSCWRNFHDGTFWENVKPSRFTDETRPKWMTFDDAWVDEVRRGFAACAVFCWYPIFWLCYNQINNNLISQAAVMQRHGVPNDILSNLNPFALLIFIPLNDFFIYPALRKTGIRFTPIKKITAGFFTGASAMIWAAVVQHYIYQKSECGKYASGEGCAEVPINVWAQTGSYVLIALSEVFASITSLEYAFSKAPKNMRSMVQAVALFMTAFSAALGQALVGLAADPLLVWNYGVVAILAVIAGTCFWFQFHDLDIHEDELNELPEGRAGLTADEESPYQNKRLDE</sequence>
<keyword evidence="11" id="KW-1185">Reference proteome</keyword>
<gene>
    <name evidence="10" type="ORF">FALBO_3213</name>
</gene>
<keyword evidence="6 9" id="KW-0472">Membrane</keyword>
<feature type="transmembrane region" description="Helical" evidence="9">
    <location>
        <begin position="504"/>
        <end position="524"/>
    </location>
</feature>